<name>A0A3M7L119_AUXPR</name>
<evidence type="ECO:0000259" key="3">
    <source>
        <dbReference type="Pfam" id="PF04111"/>
    </source>
</evidence>
<sequence length="376" mass="39806">LCMEPTVFLCQQCKTRILISASDAEPPLPGPGEVPSALEESFMQLEDTLYGPRGESSPHPPARRMEESFVVLPSGTARGPPAPPAPRVPFHATLRALTNVLEAASAATGVDHPVCTDCAADVHRELDAQTADLQADLAALEVALGRLEGAPPDTPDPAAQDAELAAAGRAVEEGSAALGTLRRANVLNDAFRIWFSGPFGTIGGLRLGRTPACPVPWEEVNAAWGAAVALLSILARLAGAQLSAARLLPMGSYPRVADARGTHELYGPVSKLLCPSYDKAQVGFLACLKEYAEWLAARGASPGFSLPWAIEGDRVGSQSIRYMLAKDKNWTKALKYMLVDLKFCLKATVALDNGRAVGAAPPSAQREDPDWSRARG</sequence>
<protein>
    <recommendedName>
        <fullName evidence="3">Atg6 BARA domain-containing protein</fullName>
    </recommendedName>
</protein>
<dbReference type="PANTHER" id="PTHR12768:SF4">
    <property type="entry name" value="BECLIN-1"/>
    <property type="match status" value="1"/>
</dbReference>
<dbReference type="InterPro" id="IPR038274">
    <property type="entry name" value="Atg6/Beclin_C_sf"/>
</dbReference>
<evidence type="ECO:0000313" key="5">
    <source>
        <dbReference type="Proteomes" id="UP000279271"/>
    </source>
</evidence>
<dbReference type="PANTHER" id="PTHR12768">
    <property type="entry name" value="BECLIN 1"/>
    <property type="match status" value="1"/>
</dbReference>
<dbReference type="GO" id="GO:0034271">
    <property type="term" value="C:phosphatidylinositol 3-kinase complex, class III, type I"/>
    <property type="evidence" value="ECO:0007669"/>
    <property type="project" value="TreeGrafter"/>
</dbReference>
<dbReference type="Gene3D" id="1.10.418.40">
    <property type="entry name" value="Autophagy protein 6/Beclin 1"/>
    <property type="match status" value="1"/>
</dbReference>
<dbReference type="GO" id="GO:0000423">
    <property type="term" value="P:mitophagy"/>
    <property type="evidence" value="ECO:0007669"/>
    <property type="project" value="TreeGrafter"/>
</dbReference>
<dbReference type="InterPro" id="IPR007243">
    <property type="entry name" value="Atg6/Beclin"/>
</dbReference>
<feature type="region of interest" description="Disordered" evidence="2">
    <location>
        <begin position="357"/>
        <end position="376"/>
    </location>
</feature>
<feature type="compositionally biased region" description="Basic and acidic residues" evidence="2">
    <location>
        <begin position="365"/>
        <end position="376"/>
    </location>
</feature>
<organism evidence="4 5">
    <name type="scientific">Auxenochlorella protothecoides</name>
    <name type="common">Green microalga</name>
    <name type="synonym">Chlorella protothecoides</name>
    <dbReference type="NCBI Taxonomy" id="3075"/>
    <lineage>
        <taxon>Eukaryota</taxon>
        <taxon>Viridiplantae</taxon>
        <taxon>Chlorophyta</taxon>
        <taxon>core chlorophytes</taxon>
        <taxon>Trebouxiophyceae</taxon>
        <taxon>Chlorellales</taxon>
        <taxon>Chlorellaceae</taxon>
        <taxon>Auxenochlorella</taxon>
    </lineage>
</organism>
<dbReference type="GO" id="GO:0034272">
    <property type="term" value="C:phosphatidylinositol 3-kinase complex, class III, type II"/>
    <property type="evidence" value="ECO:0007669"/>
    <property type="project" value="TreeGrafter"/>
</dbReference>
<dbReference type="GO" id="GO:0030674">
    <property type="term" value="F:protein-macromolecule adaptor activity"/>
    <property type="evidence" value="ECO:0007669"/>
    <property type="project" value="TreeGrafter"/>
</dbReference>
<feature type="non-terminal residue" evidence="4">
    <location>
        <position position="1"/>
    </location>
</feature>
<dbReference type="GO" id="GO:0045324">
    <property type="term" value="P:late endosome to vacuole transport"/>
    <property type="evidence" value="ECO:0007669"/>
    <property type="project" value="TreeGrafter"/>
</dbReference>
<dbReference type="EMBL" id="QOKY01000169">
    <property type="protein sequence ID" value="RMZ55146.1"/>
    <property type="molecule type" value="Genomic_DNA"/>
</dbReference>
<dbReference type="Pfam" id="PF04111">
    <property type="entry name" value="APG6"/>
    <property type="match status" value="1"/>
</dbReference>
<dbReference type="InterPro" id="IPR040455">
    <property type="entry name" value="Atg6_BARA"/>
</dbReference>
<dbReference type="AlphaFoldDB" id="A0A3M7L119"/>
<evidence type="ECO:0000256" key="2">
    <source>
        <dbReference type="SAM" id="MobiDB-lite"/>
    </source>
</evidence>
<accession>A0A3M7L119</accession>
<dbReference type="GO" id="GO:0000407">
    <property type="term" value="C:phagophore assembly site"/>
    <property type="evidence" value="ECO:0007669"/>
    <property type="project" value="TreeGrafter"/>
</dbReference>
<dbReference type="GO" id="GO:0000045">
    <property type="term" value="P:autophagosome assembly"/>
    <property type="evidence" value="ECO:0007669"/>
    <property type="project" value="TreeGrafter"/>
</dbReference>
<comment type="caution">
    <text evidence="4">The sequence shown here is derived from an EMBL/GenBank/DDBJ whole genome shotgun (WGS) entry which is preliminary data.</text>
</comment>
<proteinExistence type="inferred from homology"/>
<dbReference type="GO" id="GO:0043548">
    <property type="term" value="F:phosphatidylinositol 3-kinase binding"/>
    <property type="evidence" value="ECO:0007669"/>
    <property type="project" value="TreeGrafter"/>
</dbReference>
<reference evidence="5" key="1">
    <citation type="journal article" date="2018" name="Algal Res.">
        <title>Characterization of plant carbon substrate utilization by Auxenochlorella protothecoides.</title>
        <authorList>
            <person name="Vogler B.W."/>
            <person name="Starkenburg S.R."/>
            <person name="Sudasinghe N."/>
            <person name="Schambach J.Y."/>
            <person name="Rollin J.A."/>
            <person name="Pattathil S."/>
            <person name="Barry A.N."/>
        </authorList>
    </citation>
    <scope>NUCLEOTIDE SEQUENCE [LARGE SCALE GENOMIC DNA]</scope>
    <source>
        <strain evidence="5">UTEX 25</strain>
    </source>
</reference>
<evidence type="ECO:0000256" key="1">
    <source>
        <dbReference type="ARBA" id="ARBA00005965"/>
    </source>
</evidence>
<dbReference type="Proteomes" id="UP000279271">
    <property type="component" value="Unassembled WGS sequence"/>
</dbReference>
<gene>
    <name evidence="4" type="ORF">APUTEX25_005424</name>
</gene>
<feature type="domain" description="Atg6 BARA" evidence="3">
    <location>
        <begin position="181"/>
        <end position="348"/>
    </location>
</feature>
<dbReference type="GO" id="GO:0006995">
    <property type="term" value="P:cellular response to nitrogen starvation"/>
    <property type="evidence" value="ECO:0007669"/>
    <property type="project" value="TreeGrafter"/>
</dbReference>
<comment type="similarity">
    <text evidence="1">Belongs to the beclin family.</text>
</comment>
<evidence type="ECO:0000313" key="4">
    <source>
        <dbReference type="EMBL" id="RMZ55146.1"/>
    </source>
</evidence>